<dbReference type="GeneID" id="19333445"/>
<reference evidence="3 4" key="1">
    <citation type="journal article" date="2012" name="PLoS Pathog.">
        <title>Diverse lifestyles and strategies of plant pathogenesis encoded in the genomes of eighteen Dothideomycetes fungi.</title>
        <authorList>
            <person name="Ohm R.A."/>
            <person name="Feau N."/>
            <person name="Henrissat B."/>
            <person name="Schoch C.L."/>
            <person name="Horwitz B.A."/>
            <person name="Barry K.W."/>
            <person name="Condon B.J."/>
            <person name="Copeland A.C."/>
            <person name="Dhillon B."/>
            <person name="Glaser F."/>
            <person name="Hesse C.N."/>
            <person name="Kosti I."/>
            <person name="LaButti K."/>
            <person name="Lindquist E.A."/>
            <person name="Lucas S."/>
            <person name="Salamov A.A."/>
            <person name="Bradshaw R.E."/>
            <person name="Ciuffetti L."/>
            <person name="Hamelin R.C."/>
            <person name="Kema G.H.J."/>
            <person name="Lawrence C."/>
            <person name="Scott J.A."/>
            <person name="Spatafora J.W."/>
            <person name="Turgeon B.G."/>
            <person name="de Wit P.J.G.M."/>
            <person name="Zhong S."/>
            <person name="Goodwin S.B."/>
            <person name="Grigoriev I.V."/>
        </authorList>
    </citation>
    <scope>NUCLEOTIDE SEQUENCE [LARGE SCALE GENOMIC DNA]</scope>
    <source>
        <strain evidence="3 4">CIRAD86</strain>
    </source>
</reference>
<evidence type="ECO:0000256" key="1">
    <source>
        <dbReference type="SAM" id="MobiDB-lite"/>
    </source>
</evidence>
<feature type="transmembrane region" description="Helical" evidence="2">
    <location>
        <begin position="254"/>
        <end position="276"/>
    </location>
</feature>
<proteinExistence type="predicted"/>
<dbReference type="RefSeq" id="XP_007927688.1">
    <property type="nucleotide sequence ID" value="XM_007929497.1"/>
</dbReference>
<protein>
    <submittedName>
        <fullName evidence="3">Uncharacterized protein</fullName>
    </submittedName>
</protein>
<sequence length="399" mass="43539">MAKISNLKEHGGLCSLSGFDTCISFLCGLCIGYNTLFRCKWLTYIPRNIRTGGYEAQREHRGLDHCFVTGRDGTTSKRYPPLKLKVITLLSLAGKTLKHCIKMAVSSIILTPSVAVTTELLTSVVTRKPKPTAPSTVDPVTLVVTATRSRYTTSSTTAAHSSTRLSSTKRSSYFKITSSTRLPVPRSTLSSRSISSRTTRHNSTPSTSTTIASSSKDSTTLHTAVLSTTSSSPTPSISSTPAVSKSGPPLDRTAVTAGITSIVVVILLITAGTILYKFRLRLKLKFTRNKTEHHVRDVEDQPSTHTNVVEKKHDDDVELKPISASSSKAESDEKLPVEHVRPLEKRRSSSVYSTDSLSSDCSEYAGIWSRQIEAIDVAGFDIIKWHGPVCEISRRSFCT</sequence>
<evidence type="ECO:0000256" key="2">
    <source>
        <dbReference type="SAM" id="Phobius"/>
    </source>
</evidence>
<keyword evidence="2" id="KW-1133">Transmembrane helix</keyword>
<feature type="compositionally biased region" description="Low complexity" evidence="1">
    <location>
        <begin position="186"/>
        <end position="220"/>
    </location>
</feature>
<evidence type="ECO:0000313" key="4">
    <source>
        <dbReference type="Proteomes" id="UP000016932"/>
    </source>
</evidence>
<evidence type="ECO:0000313" key="3">
    <source>
        <dbReference type="EMBL" id="EME82293.1"/>
    </source>
</evidence>
<keyword evidence="2" id="KW-0812">Transmembrane</keyword>
<organism evidence="3 4">
    <name type="scientific">Pseudocercospora fijiensis (strain CIRAD86)</name>
    <name type="common">Black leaf streak disease fungus</name>
    <name type="synonym">Mycosphaerella fijiensis</name>
    <dbReference type="NCBI Taxonomy" id="383855"/>
    <lineage>
        <taxon>Eukaryota</taxon>
        <taxon>Fungi</taxon>
        <taxon>Dikarya</taxon>
        <taxon>Ascomycota</taxon>
        <taxon>Pezizomycotina</taxon>
        <taxon>Dothideomycetes</taxon>
        <taxon>Dothideomycetidae</taxon>
        <taxon>Mycosphaerellales</taxon>
        <taxon>Mycosphaerellaceae</taxon>
        <taxon>Pseudocercospora</taxon>
    </lineage>
</organism>
<feature type="region of interest" description="Disordered" evidence="1">
    <location>
        <begin position="183"/>
        <end position="250"/>
    </location>
</feature>
<dbReference type="KEGG" id="pfj:MYCFIDRAFT_175842"/>
<feature type="compositionally biased region" description="Basic and acidic residues" evidence="1">
    <location>
        <begin position="329"/>
        <end position="342"/>
    </location>
</feature>
<name>M3AYQ6_PSEFD</name>
<dbReference type="VEuPathDB" id="FungiDB:MYCFIDRAFT_175842"/>
<dbReference type="Proteomes" id="UP000016932">
    <property type="component" value="Unassembled WGS sequence"/>
</dbReference>
<feature type="compositionally biased region" description="Low complexity" evidence="1">
    <location>
        <begin position="227"/>
        <end position="241"/>
    </location>
</feature>
<feature type="compositionally biased region" description="Basic and acidic residues" evidence="1">
    <location>
        <begin position="308"/>
        <end position="319"/>
    </location>
</feature>
<gene>
    <name evidence="3" type="ORF">MYCFIDRAFT_175842</name>
</gene>
<keyword evidence="4" id="KW-1185">Reference proteome</keyword>
<dbReference type="AlphaFoldDB" id="M3AYQ6"/>
<accession>M3AYQ6</accession>
<dbReference type="EMBL" id="KB446559">
    <property type="protein sequence ID" value="EME82293.1"/>
    <property type="molecule type" value="Genomic_DNA"/>
</dbReference>
<feature type="region of interest" description="Disordered" evidence="1">
    <location>
        <begin position="291"/>
        <end position="342"/>
    </location>
</feature>
<dbReference type="HOGENOM" id="CLU_691034_0_0_1"/>
<keyword evidence="2" id="KW-0472">Membrane</keyword>